<dbReference type="GO" id="GO:0016722">
    <property type="term" value="F:oxidoreductase activity, acting on metal ions"/>
    <property type="evidence" value="ECO:0007669"/>
    <property type="project" value="InterPro"/>
</dbReference>
<evidence type="ECO:0000313" key="5">
    <source>
        <dbReference type="Proteomes" id="UP000030636"/>
    </source>
</evidence>
<dbReference type="PRINTS" id="PR01346">
    <property type="entry name" value="HELNAPAPROT"/>
</dbReference>
<comment type="similarity">
    <text evidence="1 2">Belongs to the Dps family.</text>
</comment>
<protein>
    <submittedName>
        <fullName evidence="4">DNA polymerase III subunit beta</fullName>
    </submittedName>
</protein>
<evidence type="ECO:0000313" key="4">
    <source>
        <dbReference type="EMBL" id="AIZ15562.1"/>
    </source>
</evidence>
<dbReference type="HOGENOM" id="CLU_098183_1_0_11"/>
<dbReference type="InterPro" id="IPR002177">
    <property type="entry name" value="DPS_DNA-bd"/>
</dbReference>
<dbReference type="EMBL" id="CP007457">
    <property type="protein sequence ID" value="AIZ15562.1"/>
    <property type="molecule type" value="Genomic_DNA"/>
</dbReference>
<dbReference type="CDD" id="cd01043">
    <property type="entry name" value="DPS"/>
    <property type="match status" value="1"/>
</dbReference>
<dbReference type="InterPro" id="IPR023188">
    <property type="entry name" value="DPS_DNA-bd_CS"/>
</dbReference>
<evidence type="ECO:0000256" key="2">
    <source>
        <dbReference type="RuleBase" id="RU003875"/>
    </source>
</evidence>
<evidence type="ECO:0000256" key="1">
    <source>
        <dbReference type="ARBA" id="ARBA00009497"/>
    </source>
</evidence>
<dbReference type="GO" id="GO:0008199">
    <property type="term" value="F:ferric iron binding"/>
    <property type="evidence" value="ECO:0007669"/>
    <property type="project" value="InterPro"/>
</dbReference>
<dbReference type="PIRSF" id="PIRSF005900">
    <property type="entry name" value="Dps"/>
    <property type="match status" value="1"/>
</dbReference>
<feature type="domain" description="Ferritin/DPS" evidence="3">
    <location>
        <begin position="21"/>
        <end position="158"/>
    </location>
</feature>
<dbReference type="KEGG" id="bpsp:AH67_00235"/>
<sequence length="160" mass="18278">MALSFIIPGLDEATSEKVIGILQERLSQEQAAALVLKHAHWNVAGPNFIAVHEMLDPQVDEVLAMADETAERIAALGGSPMGRPDDIVRFRTWPKFELEGRQNTLEYLRALDAYYDSFIKDDREAIKELDELDVISSNIIQDHVQKLEQFQWFMRSHLID</sequence>
<keyword evidence="5" id="KW-1185">Reference proteome</keyword>
<dbReference type="OrthoDB" id="9797687at2"/>
<dbReference type="PROSITE" id="PS00818">
    <property type="entry name" value="DPS_1"/>
    <property type="match status" value="1"/>
</dbReference>
<name>A0A0A7I5N0_9BIFI</name>
<dbReference type="InterPro" id="IPR009078">
    <property type="entry name" value="Ferritin-like_SF"/>
</dbReference>
<dbReference type="PANTHER" id="PTHR42932:SF3">
    <property type="entry name" value="DNA PROTECTION DURING STARVATION PROTEIN"/>
    <property type="match status" value="1"/>
</dbReference>
<dbReference type="Proteomes" id="UP000030636">
    <property type="component" value="Chromosome"/>
</dbReference>
<dbReference type="AlphaFoldDB" id="A0A0A7I5N0"/>
<dbReference type="PANTHER" id="PTHR42932">
    <property type="entry name" value="GENERAL STRESS PROTEIN 20U"/>
    <property type="match status" value="1"/>
</dbReference>
<reference evidence="4 5" key="1">
    <citation type="journal article" date="2015" name="Genome Announc.">
        <title>Bifidobacterium pseudolongum Strain PV8-2, Isolated from a Stool Sample of an Anemic Kenyan Infant.</title>
        <authorList>
            <person name="Vazquez-Gutierrez P."/>
            <person name="Lacroix C."/>
            <person name="Chassard C."/>
            <person name="Klumpp J."/>
            <person name="Stevens M.J."/>
            <person name="Jans C."/>
        </authorList>
    </citation>
    <scope>NUCLEOTIDE SEQUENCE [LARGE SCALE GENOMIC DNA]</scope>
    <source>
        <strain evidence="4 5">PV8-2</strain>
    </source>
</reference>
<dbReference type="Gene3D" id="1.20.1260.10">
    <property type="match status" value="1"/>
</dbReference>
<dbReference type="Pfam" id="PF00210">
    <property type="entry name" value="Ferritin"/>
    <property type="match status" value="1"/>
</dbReference>
<proteinExistence type="inferred from homology"/>
<dbReference type="InterPro" id="IPR012347">
    <property type="entry name" value="Ferritin-like"/>
</dbReference>
<dbReference type="InterPro" id="IPR008331">
    <property type="entry name" value="Ferritin_DPS_dom"/>
</dbReference>
<dbReference type="RefSeq" id="WP_022857897.1">
    <property type="nucleotide sequence ID" value="NZ_CP007457.1"/>
</dbReference>
<evidence type="ECO:0000259" key="3">
    <source>
        <dbReference type="Pfam" id="PF00210"/>
    </source>
</evidence>
<dbReference type="SUPFAM" id="SSF47240">
    <property type="entry name" value="Ferritin-like"/>
    <property type="match status" value="1"/>
</dbReference>
<gene>
    <name evidence="4" type="ORF">AH67_00235</name>
</gene>
<accession>A0A0A7I5N0</accession>
<organism evidence="4 5">
    <name type="scientific">Bifidobacterium pseudolongum PV8-2</name>
    <dbReference type="NCBI Taxonomy" id="1447715"/>
    <lineage>
        <taxon>Bacteria</taxon>
        <taxon>Bacillati</taxon>
        <taxon>Actinomycetota</taxon>
        <taxon>Actinomycetes</taxon>
        <taxon>Bifidobacteriales</taxon>
        <taxon>Bifidobacteriaceae</taxon>
        <taxon>Bifidobacterium</taxon>
    </lineage>
</organism>
<dbReference type="STRING" id="1447715.AH67_00235"/>